<evidence type="ECO:0000313" key="1">
    <source>
        <dbReference type="EMBL" id="KAF2133803.1"/>
    </source>
</evidence>
<dbReference type="OrthoDB" id="268428at2759"/>
<proteinExistence type="predicted"/>
<name>A0A6A6ARG3_9PLEO</name>
<evidence type="ECO:0000313" key="2">
    <source>
        <dbReference type="Proteomes" id="UP000799771"/>
    </source>
</evidence>
<organism evidence="1 2">
    <name type="scientific">Dothidotthia symphoricarpi CBS 119687</name>
    <dbReference type="NCBI Taxonomy" id="1392245"/>
    <lineage>
        <taxon>Eukaryota</taxon>
        <taxon>Fungi</taxon>
        <taxon>Dikarya</taxon>
        <taxon>Ascomycota</taxon>
        <taxon>Pezizomycotina</taxon>
        <taxon>Dothideomycetes</taxon>
        <taxon>Pleosporomycetidae</taxon>
        <taxon>Pleosporales</taxon>
        <taxon>Dothidotthiaceae</taxon>
        <taxon>Dothidotthia</taxon>
    </lineage>
</organism>
<protein>
    <submittedName>
        <fullName evidence="1">Uncharacterized protein</fullName>
    </submittedName>
</protein>
<dbReference type="Proteomes" id="UP000799771">
    <property type="component" value="Unassembled WGS sequence"/>
</dbReference>
<dbReference type="EMBL" id="ML977498">
    <property type="protein sequence ID" value="KAF2133803.1"/>
    <property type="molecule type" value="Genomic_DNA"/>
</dbReference>
<reference evidence="1" key="1">
    <citation type="journal article" date="2020" name="Stud. Mycol.">
        <title>101 Dothideomycetes genomes: a test case for predicting lifestyles and emergence of pathogens.</title>
        <authorList>
            <person name="Haridas S."/>
            <person name="Albert R."/>
            <person name="Binder M."/>
            <person name="Bloem J."/>
            <person name="Labutti K."/>
            <person name="Salamov A."/>
            <person name="Andreopoulos B."/>
            <person name="Baker S."/>
            <person name="Barry K."/>
            <person name="Bills G."/>
            <person name="Bluhm B."/>
            <person name="Cannon C."/>
            <person name="Castanera R."/>
            <person name="Culley D."/>
            <person name="Daum C."/>
            <person name="Ezra D."/>
            <person name="Gonzalez J."/>
            <person name="Henrissat B."/>
            <person name="Kuo A."/>
            <person name="Liang C."/>
            <person name="Lipzen A."/>
            <person name="Lutzoni F."/>
            <person name="Magnuson J."/>
            <person name="Mondo S."/>
            <person name="Nolan M."/>
            <person name="Ohm R."/>
            <person name="Pangilinan J."/>
            <person name="Park H.-J."/>
            <person name="Ramirez L."/>
            <person name="Alfaro M."/>
            <person name="Sun H."/>
            <person name="Tritt A."/>
            <person name="Yoshinaga Y."/>
            <person name="Zwiers L.-H."/>
            <person name="Turgeon B."/>
            <person name="Goodwin S."/>
            <person name="Spatafora J."/>
            <person name="Crous P."/>
            <person name="Grigoriev I."/>
        </authorList>
    </citation>
    <scope>NUCLEOTIDE SEQUENCE</scope>
    <source>
        <strain evidence="1">CBS 119687</strain>
    </source>
</reference>
<sequence>FFDLWYKKNVHVGSLDDDLARQVALPCYMFDHASGFAEVTKWLAYNFAGHITEKRPKGFKWHHMRLAPPDFVGPMNHARGSLRTSIHRGIWSGIGSLLTRGPYVCKCDSWASTAGHYFAGLVNTTAYPLEKTFSKSSVMMILADLKSFTMKQHGSCSLCSTDWEGEVAHARVMALRYFDGLCIDCMDRSRPKRENGDVDYWRQLESIDGRWDENCRIRHDEPSWYISWCGRAEHRQKLV</sequence>
<feature type="non-terminal residue" evidence="1">
    <location>
        <position position="239"/>
    </location>
</feature>
<keyword evidence="2" id="KW-1185">Reference proteome</keyword>
<gene>
    <name evidence="1" type="ORF">P153DRAFT_274428</name>
</gene>
<feature type="non-terminal residue" evidence="1">
    <location>
        <position position="1"/>
    </location>
</feature>
<dbReference type="GeneID" id="54403361"/>
<accession>A0A6A6ARG3</accession>
<dbReference type="AlphaFoldDB" id="A0A6A6ARG3"/>
<dbReference type="RefSeq" id="XP_033528190.1">
    <property type="nucleotide sequence ID" value="XM_033662929.1"/>
</dbReference>